<gene>
    <name evidence="3" type="ordered locus">Lcho_1805</name>
</gene>
<evidence type="ECO:0000313" key="4">
    <source>
        <dbReference type="Proteomes" id="UP000001693"/>
    </source>
</evidence>
<dbReference type="Proteomes" id="UP000001693">
    <property type="component" value="Chromosome"/>
</dbReference>
<feature type="domain" description="SCP" evidence="2">
    <location>
        <begin position="115"/>
        <end position="218"/>
    </location>
</feature>
<dbReference type="PROSITE" id="PS51257">
    <property type="entry name" value="PROKAR_LIPOPROTEIN"/>
    <property type="match status" value="1"/>
</dbReference>
<dbReference type="KEGG" id="lch:Lcho_1805"/>
<dbReference type="InterPro" id="IPR014044">
    <property type="entry name" value="CAP_dom"/>
</dbReference>
<proteinExistence type="predicted"/>
<feature type="signal peptide" evidence="1">
    <location>
        <begin position="1"/>
        <end position="30"/>
    </location>
</feature>
<dbReference type="STRING" id="395495.Lcho_1805"/>
<dbReference type="InterPro" id="IPR035940">
    <property type="entry name" value="CAP_sf"/>
</dbReference>
<dbReference type="CDD" id="cd05379">
    <property type="entry name" value="CAP_bacterial"/>
    <property type="match status" value="1"/>
</dbReference>
<evidence type="ECO:0000259" key="2">
    <source>
        <dbReference type="Pfam" id="PF00188"/>
    </source>
</evidence>
<keyword evidence="4" id="KW-1185">Reference proteome</keyword>
<protein>
    <submittedName>
        <fullName evidence="3">SCP-like extracellular</fullName>
    </submittedName>
</protein>
<dbReference type="RefSeq" id="WP_012346833.1">
    <property type="nucleotide sequence ID" value="NC_010524.1"/>
</dbReference>
<evidence type="ECO:0000256" key="1">
    <source>
        <dbReference type="SAM" id="SignalP"/>
    </source>
</evidence>
<keyword evidence="1" id="KW-0732">Signal</keyword>
<dbReference type="Gene3D" id="3.40.33.10">
    <property type="entry name" value="CAP"/>
    <property type="match status" value="1"/>
</dbReference>
<dbReference type="OrthoDB" id="68195at2"/>
<organism evidence="3 4">
    <name type="scientific">Leptothrix cholodnii (strain ATCC 51168 / LMG 8142 / SP-6)</name>
    <name type="common">Leptothrix discophora (strain SP-6)</name>
    <dbReference type="NCBI Taxonomy" id="395495"/>
    <lineage>
        <taxon>Bacteria</taxon>
        <taxon>Pseudomonadati</taxon>
        <taxon>Pseudomonadota</taxon>
        <taxon>Betaproteobacteria</taxon>
        <taxon>Burkholderiales</taxon>
        <taxon>Sphaerotilaceae</taxon>
        <taxon>Leptothrix</taxon>
    </lineage>
</organism>
<evidence type="ECO:0000313" key="3">
    <source>
        <dbReference type="EMBL" id="ACB34072.1"/>
    </source>
</evidence>
<reference evidence="3 4" key="1">
    <citation type="submission" date="2008-03" db="EMBL/GenBank/DDBJ databases">
        <title>Complete sequence of Leptothrix cholodnii SP-6.</title>
        <authorList>
            <consortium name="US DOE Joint Genome Institute"/>
            <person name="Copeland A."/>
            <person name="Lucas S."/>
            <person name="Lapidus A."/>
            <person name="Glavina del Rio T."/>
            <person name="Dalin E."/>
            <person name="Tice H."/>
            <person name="Bruce D."/>
            <person name="Goodwin L."/>
            <person name="Pitluck S."/>
            <person name="Chertkov O."/>
            <person name="Brettin T."/>
            <person name="Detter J.C."/>
            <person name="Han C."/>
            <person name="Kuske C.R."/>
            <person name="Schmutz J."/>
            <person name="Larimer F."/>
            <person name="Land M."/>
            <person name="Hauser L."/>
            <person name="Kyrpides N."/>
            <person name="Lykidis A."/>
            <person name="Emerson D."/>
            <person name="Richardson P."/>
        </authorList>
    </citation>
    <scope>NUCLEOTIDE SEQUENCE [LARGE SCALE GENOMIC DNA]</scope>
    <source>
        <strain evidence="4">ATCC 51168 / LMG 8142 / SP-6</strain>
    </source>
</reference>
<dbReference type="PANTHER" id="PTHR31157">
    <property type="entry name" value="SCP DOMAIN-CONTAINING PROTEIN"/>
    <property type="match status" value="1"/>
</dbReference>
<dbReference type="HOGENOM" id="CLU_048111_3_0_4"/>
<dbReference type="PANTHER" id="PTHR31157:SF1">
    <property type="entry name" value="SCP DOMAIN-CONTAINING PROTEIN"/>
    <property type="match status" value="1"/>
</dbReference>
<dbReference type="eggNOG" id="COG2340">
    <property type="taxonomic scope" value="Bacteria"/>
</dbReference>
<accession>B1XZ53</accession>
<name>B1XZ53_LEPCP</name>
<feature type="chain" id="PRO_5002770378" evidence="1">
    <location>
        <begin position="31"/>
        <end position="222"/>
    </location>
</feature>
<dbReference type="EMBL" id="CP001013">
    <property type="protein sequence ID" value="ACB34072.1"/>
    <property type="molecule type" value="Genomic_DNA"/>
</dbReference>
<sequence length="222" mass="22207" precursor="true">MKTDAAHRSIHARSRHAALTLALTFTLALAACGGGGSDGATAAGAALAGGSGSAIPADTGATIAVGSDTASAASVSLSTDTTCGNTQLRAQLIAGINALRASAQSCGSKGSFGAAGPLTWNAVLFDAAAGHSTDMASRNYFSHTSPEGLTLQNRVDAVGYEWSTLAENIAAGQTSVAAVLSAWMASPGHCVNIMGTAYREVALSCARSESGTRYWTLNLGRP</sequence>
<dbReference type="SUPFAM" id="SSF55797">
    <property type="entry name" value="PR-1-like"/>
    <property type="match status" value="1"/>
</dbReference>
<dbReference type="Pfam" id="PF00188">
    <property type="entry name" value="CAP"/>
    <property type="match status" value="1"/>
</dbReference>
<dbReference type="AlphaFoldDB" id="B1XZ53"/>